<feature type="compositionally biased region" description="Low complexity" evidence="1">
    <location>
        <begin position="31"/>
        <end position="42"/>
    </location>
</feature>
<evidence type="ECO:0000313" key="3">
    <source>
        <dbReference type="Proteomes" id="UP000014062"/>
    </source>
</evidence>
<feature type="compositionally biased region" description="Acidic residues" evidence="1">
    <location>
        <begin position="16"/>
        <end position="30"/>
    </location>
</feature>
<gene>
    <name evidence="2" type="ORF">SLI_3347</name>
</gene>
<feature type="region of interest" description="Disordered" evidence="1">
    <location>
        <begin position="1"/>
        <end position="59"/>
    </location>
</feature>
<dbReference type="AlphaFoldDB" id="A0A7U9DRJ9"/>
<protein>
    <submittedName>
        <fullName evidence="2">Uncharacterized protein</fullName>
    </submittedName>
</protein>
<name>A0A7U9DRJ9_STRLI</name>
<sequence length="80" mass="7972">MADELYDGVAPGPYDGEADGPYDGEADGPYDGEAPGAEEGVAPGPPWGGGGEVGGDAGAVGRGWVRVMTLRMGVPVRRPG</sequence>
<dbReference type="RefSeq" id="WP_016326375.1">
    <property type="nucleotide sequence ID" value="NZ_CM001889.1"/>
</dbReference>
<organism evidence="2 3">
    <name type="scientific">Streptomyces lividans 1326</name>
    <dbReference type="NCBI Taxonomy" id="1200984"/>
    <lineage>
        <taxon>Bacteria</taxon>
        <taxon>Bacillati</taxon>
        <taxon>Actinomycetota</taxon>
        <taxon>Actinomycetes</taxon>
        <taxon>Kitasatosporales</taxon>
        <taxon>Streptomycetaceae</taxon>
        <taxon>Streptomyces</taxon>
    </lineage>
</organism>
<dbReference type="Proteomes" id="UP000014062">
    <property type="component" value="Chromosome"/>
</dbReference>
<proteinExistence type="predicted"/>
<reference evidence="3" key="1">
    <citation type="journal article" date="2013" name="Genome Biol. Evol.">
        <title>The genome sequence of Streptomyces lividans 66 reveals a novel tRNA-dependent peptide biosynthetic system within a metal-related genomic island.</title>
        <authorList>
            <person name="Cruz-Morales P."/>
            <person name="Vijgenboom E."/>
            <person name="Iruegas-Bocardo F."/>
            <person name="Girard G."/>
            <person name="Yanez-Guerra L.A."/>
            <person name="Ramos-Aboites H.E."/>
            <person name="Pernodet J.L."/>
            <person name="Anne J."/>
            <person name="van Wezel G.P."/>
            <person name="Barona-Gomez F."/>
        </authorList>
    </citation>
    <scope>NUCLEOTIDE SEQUENCE [LARGE SCALE GENOMIC DNA]</scope>
    <source>
        <strain evidence="3">1326</strain>
    </source>
</reference>
<accession>A0A7U9DRJ9</accession>
<evidence type="ECO:0000256" key="1">
    <source>
        <dbReference type="SAM" id="MobiDB-lite"/>
    </source>
</evidence>
<evidence type="ECO:0000313" key="2">
    <source>
        <dbReference type="EMBL" id="EOY48060.1"/>
    </source>
</evidence>
<dbReference type="EMBL" id="CM001889">
    <property type="protein sequence ID" value="EOY48060.1"/>
    <property type="molecule type" value="Genomic_DNA"/>
</dbReference>
<feature type="compositionally biased region" description="Gly residues" evidence="1">
    <location>
        <begin position="47"/>
        <end position="59"/>
    </location>
</feature>